<reference evidence="2 3" key="1">
    <citation type="submission" date="2019-07" db="EMBL/GenBank/DDBJ databases">
        <title>Whole genome shotgun sequence of Nocardia ninae NBRC 108245.</title>
        <authorList>
            <person name="Hosoyama A."/>
            <person name="Uohara A."/>
            <person name="Ohji S."/>
            <person name="Ichikawa N."/>
        </authorList>
    </citation>
    <scope>NUCLEOTIDE SEQUENCE [LARGE SCALE GENOMIC DNA]</scope>
    <source>
        <strain evidence="2 3">NBRC 108245</strain>
    </source>
</reference>
<evidence type="ECO:0008006" key="4">
    <source>
        <dbReference type="Google" id="ProtNLM"/>
    </source>
</evidence>
<keyword evidence="3" id="KW-1185">Reference proteome</keyword>
<organism evidence="2 3">
    <name type="scientific">Nocardia ninae NBRC 108245</name>
    <dbReference type="NCBI Taxonomy" id="1210091"/>
    <lineage>
        <taxon>Bacteria</taxon>
        <taxon>Bacillati</taxon>
        <taxon>Actinomycetota</taxon>
        <taxon>Actinomycetes</taxon>
        <taxon>Mycobacteriales</taxon>
        <taxon>Nocardiaceae</taxon>
        <taxon>Nocardia</taxon>
    </lineage>
</organism>
<sequence length="175" mass="18899">MRSVTVPLVVLSGYAVVACFAFGTTAAETMLLYPNIFRDIPESLELTEQFMSVVAVGDVMRPLGGVLTLCALIAGVAAVRYRIGLRWVGLSLASLVSGQFLLSILYQWPRASILFDDRDKHTLAEIERAATEFLIGQGFRIAAAAFTALFAVTAALVCYRRRVLANGAEPVPSLT</sequence>
<dbReference type="OrthoDB" id="2595667at2"/>
<protein>
    <recommendedName>
        <fullName evidence="4">DUF1772 domain-containing protein</fullName>
    </recommendedName>
</protein>
<feature type="transmembrane region" description="Helical" evidence="1">
    <location>
        <begin position="141"/>
        <end position="159"/>
    </location>
</feature>
<dbReference type="AlphaFoldDB" id="A0A511MMK5"/>
<proteinExistence type="predicted"/>
<evidence type="ECO:0000313" key="3">
    <source>
        <dbReference type="Proteomes" id="UP000321424"/>
    </source>
</evidence>
<feature type="transmembrane region" description="Helical" evidence="1">
    <location>
        <begin position="50"/>
        <end position="75"/>
    </location>
</feature>
<comment type="caution">
    <text evidence="2">The sequence shown here is derived from an EMBL/GenBank/DDBJ whole genome shotgun (WGS) entry which is preliminary data.</text>
</comment>
<feature type="transmembrane region" description="Helical" evidence="1">
    <location>
        <begin position="87"/>
        <end position="108"/>
    </location>
</feature>
<keyword evidence="1" id="KW-0812">Transmembrane</keyword>
<evidence type="ECO:0000313" key="2">
    <source>
        <dbReference type="EMBL" id="GEM41860.1"/>
    </source>
</evidence>
<evidence type="ECO:0000256" key="1">
    <source>
        <dbReference type="SAM" id="Phobius"/>
    </source>
</evidence>
<dbReference type="EMBL" id="BJXA01000058">
    <property type="protein sequence ID" value="GEM41860.1"/>
    <property type="molecule type" value="Genomic_DNA"/>
</dbReference>
<name>A0A511MMK5_9NOCA</name>
<accession>A0A511MMK5</accession>
<gene>
    <name evidence="2" type="ORF">NN4_63790</name>
</gene>
<dbReference type="Proteomes" id="UP000321424">
    <property type="component" value="Unassembled WGS sequence"/>
</dbReference>
<dbReference type="RefSeq" id="WP_147139053.1">
    <property type="nucleotide sequence ID" value="NZ_BJXA01000058.1"/>
</dbReference>
<keyword evidence="1" id="KW-0472">Membrane</keyword>
<dbReference type="PROSITE" id="PS51257">
    <property type="entry name" value="PROKAR_LIPOPROTEIN"/>
    <property type="match status" value="1"/>
</dbReference>
<keyword evidence="1" id="KW-1133">Transmembrane helix</keyword>